<proteinExistence type="predicted"/>
<keyword evidence="3" id="KW-1185">Reference proteome</keyword>
<feature type="non-terminal residue" evidence="2">
    <location>
        <position position="413"/>
    </location>
</feature>
<sequence length="413" mass="42647">DGSALVCSVIDDILAVNKQVHGTNSGPLNRPGSGVVGPPICKRALPIGTPGRPSAVRGPLTSGTPSSHRRVYPSESRGPSPPHVPHPPPMPSTPGRAGSAVSAASVSVSVSGMGQQVPQGDTGPLHQASAKAAPPDPTSLLLMMSMVNTPLPALRQMVTHLPPQGRTFMFRNAVQQANKTFSTSHLPLLRLLRTAPDCAVDSGMLTTMLRCVGLLAHRLSRTGVREAEDPLLLAVKAVLGTAVERHYSLERGTLSGVAADSPDDPSCPSLSLPSGGPPVSGVAATVKAGAVFLAPLTTYITASLDRGVGDGQCRETDTPPLLCPLSPCAPLLQSVVSVVELLVTVVCIGAGVSGSTHTGEGAGGVPLSQTLPPQDMERLRHWLQQTSLVVGEVYPLHPLANRLHAAAARFLIQ</sequence>
<feature type="compositionally biased region" description="Pro residues" evidence="1">
    <location>
        <begin position="79"/>
        <end position="92"/>
    </location>
</feature>
<evidence type="ECO:0000256" key="1">
    <source>
        <dbReference type="SAM" id="MobiDB-lite"/>
    </source>
</evidence>
<accession>A0A9K3GMV4</accession>
<gene>
    <name evidence="2" type="ORF">KIPB_010375</name>
</gene>
<name>A0A9K3GMV4_9EUKA</name>
<evidence type="ECO:0000313" key="2">
    <source>
        <dbReference type="EMBL" id="GIQ88181.1"/>
    </source>
</evidence>
<protein>
    <submittedName>
        <fullName evidence="2">Uncharacterized protein</fullName>
    </submittedName>
</protein>
<feature type="region of interest" description="Disordered" evidence="1">
    <location>
        <begin position="20"/>
        <end position="134"/>
    </location>
</feature>
<feature type="compositionally biased region" description="Low complexity" evidence="1">
    <location>
        <begin position="93"/>
        <end position="112"/>
    </location>
</feature>
<reference evidence="2 3" key="1">
    <citation type="journal article" date="2018" name="PLoS ONE">
        <title>The draft genome of Kipferlia bialata reveals reductive genome evolution in fornicate parasites.</title>
        <authorList>
            <person name="Tanifuji G."/>
            <person name="Takabayashi S."/>
            <person name="Kume K."/>
            <person name="Takagi M."/>
            <person name="Nakayama T."/>
            <person name="Kamikawa R."/>
            <person name="Inagaki Y."/>
            <person name="Hashimoto T."/>
        </authorList>
    </citation>
    <scope>NUCLEOTIDE SEQUENCE [LARGE SCALE GENOMIC DNA]</scope>
    <source>
        <strain evidence="2">NY0173</strain>
    </source>
</reference>
<comment type="caution">
    <text evidence="2">The sequence shown here is derived from an EMBL/GenBank/DDBJ whole genome shotgun (WGS) entry which is preliminary data.</text>
</comment>
<dbReference type="AlphaFoldDB" id="A0A9K3GMV4"/>
<organism evidence="2 3">
    <name type="scientific">Kipferlia bialata</name>
    <dbReference type="NCBI Taxonomy" id="797122"/>
    <lineage>
        <taxon>Eukaryota</taxon>
        <taxon>Metamonada</taxon>
        <taxon>Carpediemonas-like organisms</taxon>
        <taxon>Kipferlia</taxon>
    </lineage>
</organism>
<dbReference type="Proteomes" id="UP000265618">
    <property type="component" value="Unassembled WGS sequence"/>
</dbReference>
<dbReference type="EMBL" id="BDIP01003837">
    <property type="protein sequence ID" value="GIQ88181.1"/>
    <property type="molecule type" value="Genomic_DNA"/>
</dbReference>
<evidence type="ECO:0000313" key="3">
    <source>
        <dbReference type="Proteomes" id="UP000265618"/>
    </source>
</evidence>